<dbReference type="InParanoid" id="I4YIF5"/>
<dbReference type="InterPro" id="IPR011011">
    <property type="entry name" value="Znf_FYVE_PHD"/>
</dbReference>
<dbReference type="KEGG" id="wse:WALSEDRAFT_56261"/>
<dbReference type="RefSeq" id="XP_006956412.1">
    <property type="nucleotide sequence ID" value="XM_006956350.1"/>
</dbReference>
<dbReference type="Gene3D" id="3.30.40.10">
    <property type="entry name" value="Zinc/RING finger domain, C3HC4 (zinc finger)"/>
    <property type="match status" value="1"/>
</dbReference>
<evidence type="ECO:0000313" key="3">
    <source>
        <dbReference type="EMBL" id="EIM23747.1"/>
    </source>
</evidence>
<proteinExistence type="predicted"/>
<dbReference type="PANTHER" id="PTHR10333:SF42">
    <property type="entry name" value="INHIBITOR OF GROWTH PROTEIN 5"/>
    <property type="match status" value="1"/>
</dbReference>
<dbReference type="GO" id="GO:0005634">
    <property type="term" value="C:nucleus"/>
    <property type="evidence" value="ECO:0007669"/>
    <property type="project" value="TreeGrafter"/>
</dbReference>
<dbReference type="InterPro" id="IPR028651">
    <property type="entry name" value="ING_fam"/>
</dbReference>
<name>I4YIF5_WALMC</name>
<reference evidence="3 4" key="1">
    <citation type="journal article" date="2012" name="Fungal Genet. Biol.">
        <title>The genome of the xerotolerant mold Wallemia sebi reveals adaptations to osmotic stress and suggests cryptic sexual reproduction.</title>
        <authorList>
            <person name="Padamsee M."/>
            <person name="Kumar T.K.A."/>
            <person name="Riley R."/>
            <person name="Binder M."/>
            <person name="Boyd A."/>
            <person name="Calvo A.M."/>
            <person name="Furukawa K."/>
            <person name="Hesse C."/>
            <person name="Hohmann S."/>
            <person name="James T.Y."/>
            <person name="LaButti K."/>
            <person name="Lapidus A."/>
            <person name="Lindquist E."/>
            <person name="Lucas S."/>
            <person name="Miller K."/>
            <person name="Shantappa S."/>
            <person name="Grigoriev I.V."/>
            <person name="Hibbett D.S."/>
            <person name="McLaughlin D.J."/>
            <person name="Spatafora J.W."/>
            <person name="Aime M.C."/>
        </authorList>
    </citation>
    <scope>NUCLEOTIDE SEQUENCE [LARGE SCALE GENOMIC DNA]</scope>
    <source>
        <strain evidence="4">ATCC MYA-4683 / CBS 633.66</strain>
    </source>
</reference>
<dbReference type="GO" id="GO:0000785">
    <property type="term" value="C:chromatin"/>
    <property type="evidence" value="ECO:0007669"/>
    <property type="project" value="UniProtKB-ARBA"/>
</dbReference>
<dbReference type="SUPFAM" id="SSF57903">
    <property type="entry name" value="FYVE/PHD zinc finger"/>
    <property type="match status" value="1"/>
</dbReference>
<protein>
    <submittedName>
        <fullName evidence="3">Uncharacterized protein</fullName>
    </submittedName>
</protein>
<dbReference type="EMBL" id="JH668224">
    <property type="protein sequence ID" value="EIM23747.1"/>
    <property type="molecule type" value="Genomic_DNA"/>
</dbReference>
<evidence type="ECO:0000256" key="1">
    <source>
        <dbReference type="ARBA" id="ARBA00022853"/>
    </source>
</evidence>
<feature type="compositionally biased region" description="Basic and acidic residues" evidence="2">
    <location>
        <begin position="85"/>
        <end position="109"/>
    </location>
</feature>
<organism evidence="3 4">
    <name type="scientific">Wallemia mellicola (strain ATCC MYA-4683 / CBS 633.66)</name>
    <name type="common">Wallemia sebi (CBS 633.66)</name>
    <dbReference type="NCBI Taxonomy" id="671144"/>
    <lineage>
        <taxon>Eukaryota</taxon>
        <taxon>Fungi</taxon>
        <taxon>Dikarya</taxon>
        <taxon>Basidiomycota</taxon>
        <taxon>Wallemiomycotina</taxon>
        <taxon>Wallemiomycetes</taxon>
        <taxon>Wallemiales</taxon>
        <taxon>Wallemiaceae</taxon>
        <taxon>Wallemia</taxon>
    </lineage>
</organism>
<dbReference type="Proteomes" id="UP000005242">
    <property type="component" value="Unassembled WGS sequence"/>
</dbReference>
<sequence>MNKLKENSLGYIQTKLEGQDASEFLRQISSNSADAQRLADERVSISTNLRDIINRNIKLIETSIENQQTELQMGVRPGTQPSHNEQLKKERDNRMRSRAAREEQERVENENNEDDERYCFCNQVSFGEMVACDNGKKDVC</sequence>
<keyword evidence="4" id="KW-1185">Reference proteome</keyword>
<gene>
    <name evidence="3" type="ORF">WALSEDRAFT_56261</name>
</gene>
<dbReference type="OMA" id="CICFNIY"/>
<dbReference type="AlphaFoldDB" id="I4YIF5"/>
<accession>I4YIF5</accession>
<dbReference type="GO" id="GO:0006325">
    <property type="term" value="P:chromatin organization"/>
    <property type="evidence" value="ECO:0007669"/>
    <property type="project" value="UniProtKB-KW"/>
</dbReference>
<keyword evidence="1" id="KW-0156">Chromatin regulator</keyword>
<dbReference type="PANTHER" id="PTHR10333">
    <property type="entry name" value="INHIBITOR OF GROWTH PROTEIN"/>
    <property type="match status" value="1"/>
</dbReference>
<dbReference type="OrthoDB" id="5411773at2759"/>
<dbReference type="GO" id="GO:0006355">
    <property type="term" value="P:regulation of DNA-templated transcription"/>
    <property type="evidence" value="ECO:0007669"/>
    <property type="project" value="TreeGrafter"/>
</dbReference>
<dbReference type="InterPro" id="IPR013083">
    <property type="entry name" value="Znf_RING/FYVE/PHD"/>
</dbReference>
<feature type="region of interest" description="Disordered" evidence="2">
    <location>
        <begin position="71"/>
        <end position="112"/>
    </location>
</feature>
<evidence type="ECO:0000313" key="4">
    <source>
        <dbReference type="Proteomes" id="UP000005242"/>
    </source>
</evidence>
<dbReference type="HOGENOM" id="CLU_1836678_0_0_1"/>
<evidence type="ECO:0000256" key="2">
    <source>
        <dbReference type="SAM" id="MobiDB-lite"/>
    </source>
</evidence>
<dbReference type="GeneID" id="18472788"/>